<dbReference type="InParanoid" id="A2FTR6"/>
<dbReference type="VEuPathDB" id="TrichDB:TVAG_327140"/>
<dbReference type="RefSeq" id="XP_001304635.1">
    <property type="nucleotide sequence ID" value="XM_001304634.1"/>
</dbReference>
<dbReference type="KEGG" id="tva:4749407"/>
<dbReference type="Proteomes" id="UP000001542">
    <property type="component" value="Unassembled WGS sequence"/>
</dbReference>
<evidence type="ECO:0000313" key="1">
    <source>
        <dbReference type="EMBL" id="EAX91705.1"/>
    </source>
</evidence>
<protein>
    <submittedName>
        <fullName evidence="1">Uncharacterized protein</fullName>
    </submittedName>
</protein>
<dbReference type="AlphaFoldDB" id="A2FTR6"/>
<sequence length="198" mass="23080">MFLIFLLSSQSQSSSKINIKDEHDIVQNIRRNQYPIPNEDSSYSYDAVPFQISVAKLEKDYSTNDINSIVDQIANEFEIERNKLQNFFNLCKWSSTSKQLFNKIDFNQIFDRYRAAKLSGTVIKVTNNHGSYIVNCRQARAQSILMYKPTATPYSFGGMGPEPFFITKWRLITTRSITFIYNELNSKIEPFINIYKHI</sequence>
<accession>A2FTR6</accession>
<evidence type="ECO:0000313" key="2">
    <source>
        <dbReference type="Proteomes" id="UP000001542"/>
    </source>
</evidence>
<reference evidence="1" key="2">
    <citation type="journal article" date="2007" name="Science">
        <title>Draft genome sequence of the sexually transmitted pathogen Trichomonas vaginalis.</title>
        <authorList>
            <person name="Carlton J.M."/>
            <person name="Hirt R.P."/>
            <person name="Silva J.C."/>
            <person name="Delcher A.L."/>
            <person name="Schatz M."/>
            <person name="Zhao Q."/>
            <person name="Wortman J.R."/>
            <person name="Bidwell S.L."/>
            <person name="Alsmark U.C.M."/>
            <person name="Besteiro S."/>
            <person name="Sicheritz-Ponten T."/>
            <person name="Noel C.J."/>
            <person name="Dacks J.B."/>
            <person name="Foster P.G."/>
            <person name="Simillion C."/>
            <person name="Van de Peer Y."/>
            <person name="Miranda-Saavedra D."/>
            <person name="Barton G.J."/>
            <person name="Westrop G.D."/>
            <person name="Mueller S."/>
            <person name="Dessi D."/>
            <person name="Fiori P.L."/>
            <person name="Ren Q."/>
            <person name="Paulsen I."/>
            <person name="Zhang H."/>
            <person name="Bastida-Corcuera F.D."/>
            <person name="Simoes-Barbosa A."/>
            <person name="Brown M.T."/>
            <person name="Hayes R.D."/>
            <person name="Mukherjee M."/>
            <person name="Okumura C.Y."/>
            <person name="Schneider R."/>
            <person name="Smith A.J."/>
            <person name="Vanacova S."/>
            <person name="Villalvazo M."/>
            <person name="Haas B.J."/>
            <person name="Pertea M."/>
            <person name="Feldblyum T.V."/>
            <person name="Utterback T.R."/>
            <person name="Shu C.L."/>
            <person name="Osoegawa K."/>
            <person name="de Jong P.J."/>
            <person name="Hrdy I."/>
            <person name="Horvathova L."/>
            <person name="Zubacova Z."/>
            <person name="Dolezal P."/>
            <person name="Malik S.B."/>
            <person name="Logsdon J.M. Jr."/>
            <person name="Henze K."/>
            <person name="Gupta A."/>
            <person name="Wang C.C."/>
            <person name="Dunne R.L."/>
            <person name="Upcroft J.A."/>
            <person name="Upcroft P."/>
            <person name="White O."/>
            <person name="Salzberg S.L."/>
            <person name="Tang P."/>
            <person name="Chiu C.-H."/>
            <person name="Lee Y.-S."/>
            <person name="Embley T.M."/>
            <person name="Coombs G.H."/>
            <person name="Mottram J.C."/>
            <person name="Tachezy J."/>
            <person name="Fraser-Liggett C.M."/>
            <person name="Johnson P.J."/>
        </authorList>
    </citation>
    <scope>NUCLEOTIDE SEQUENCE [LARGE SCALE GENOMIC DNA]</scope>
    <source>
        <strain evidence="1">G3</strain>
    </source>
</reference>
<organism evidence="1 2">
    <name type="scientific">Trichomonas vaginalis (strain ATCC PRA-98 / G3)</name>
    <dbReference type="NCBI Taxonomy" id="412133"/>
    <lineage>
        <taxon>Eukaryota</taxon>
        <taxon>Metamonada</taxon>
        <taxon>Parabasalia</taxon>
        <taxon>Trichomonadida</taxon>
        <taxon>Trichomonadidae</taxon>
        <taxon>Trichomonas</taxon>
    </lineage>
</organism>
<dbReference type="EMBL" id="DS114016">
    <property type="protein sequence ID" value="EAX91705.1"/>
    <property type="molecule type" value="Genomic_DNA"/>
</dbReference>
<dbReference type="VEuPathDB" id="TrichDB:TVAGG3_0165370"/>
<reference evidence="1" key="1">
    <citation type="submission" date="2006-10" db="EMBL/GenBank/DDBJ databases">
        <authorList>
            <person name="Amadeo P."/>
            <person name="Zhao Q."/>
            <person name="Wortman J."/>
            <person name="Fraser-Liggett C."/>
            <person name="Carlton J."/>
        </authorList>
    </citation>
    <scope>NUCLEOTIDE SEQUENCE</scope>
    <source>
        <strain evidence="1">G3</strain>
    </source>
</reference>
<name>A2FTR6_TRIV3</name>
<gene>
    <name evidence="1" type="ORF">TVAG_327140</name>
</gene>
<proteinExistence type="predicted"/>
<keyword evidence="2" id="KW-1185">Reference proteome</keyword>